<comment type="caution">
    <text evidence="3">The sequence shown here is derived from an EMBL/GenBank/DDBJ whole genome shotgun (WGS) entry which is preliminary data.</text>
</comment>
<organism evidence="3 4">
    <name type="scientific">Streptomyces yanii</name>
    <dbReference type="NCBI Taxonomy" id="78510"/>
    <lineage>
        <taxon>Bacteria</taxon>
        <taxon>Bacillati</taxon>
        <taxon>Actinomycetota</taxon>
        <taxon>Actinomycetes</taxon>
        <taxon>Kitasatosporales</taxon>
        <taxon>Streptomycetaceae</taxon>
        <taxon>Streptomyces</taxon>
    </lineage>
</organism>
<dbReference type="RefSeq" id="WP_345510896.1">
    <property type="nucleotide sequence ID" value="NZ_BAAAXD010000009.1"/>
</dbReference>
<feature type="region of interest" description="Disordered" evidence="1">
    <location>
        <begin position="75"/>
        <end position="113"/>
    </location>
</feature>
<keyword evidence="2" id="KW-1133">Transmembrane helix</keyword>
<keyword evidence="2" id="KW-0812">Transmembrane</keyword>
<feature type="transmembrane region" description="Helical" evidence="2">
    <location>
        <begin position="6"/>
        <end position="27"/>
    </location>
</feature>
<evidence type="ECO:0000256" key="1">
    <source>
        <dbReference type="SAM" id="MobiDB-lite"/>
    </source>
</evidence>
<dbReference type="EMBL" id="JBHMCG010000190">
    <property type="protein sequence ID" value="MFB9578764.1"/>
    <property type="molecule type" value="Genomic_DNA"/>
</dbReference>
<evidence type="ECO:0000313" key="3">
    <source>
        <dbReference type="EMBL" id="MFB9578764.1"/>
    </source>
</evidence>
<protein>
    <submittedName>
        <fullName evidence="3">DUF6191 domain-containing protein</fullName>
    </submittedName>
</protein>
<dbReference type="Pfam" id="PF19690">
    <property type="entry name" value="DUF6191"/>
    <property type="match status" value="1"/>
</dbReference>
<evidence type="ECO:0000256" key="2">
    <source>
        <dbReference type="SAM" id="Phobius"/>
    </source>
</evidence>
<proteinExistence type="predicted"/>
<reference evidence="3 4" key="1">
    <citation type="submission" date="2024-09" db="EMBL/GenBank/DDBJ databases">
        <authorList>
            <person name="Sun Q."/>
            <person name="Mori K."/>
        </authorList>
    </citation>
    <scope>NUCLEOTIDE SEQUENCE [LARGE SCALE GENOMIC DNA]</scope>
    <source>
        <strain evidence="3 4">JCM 3331</strain>
    </source>
</reference>
<keyword evidence="2" id="KW-0472">Membrane</keyword>
<dbReference type="InterPro" id="IPR045684">
    <property type="entry name" value="DUF6191"/>
</dbReference>
<evidence type="ECO:0000313" key="4">
    <source>
        <dbReference type="Proteomes" id="UP001589710"/>
    </source>
</evidence>
<name>A0ABV5RLM8_9ACTN</name>
<gene>
    <name evidence="3" type="ORF">ACFFTL_42520</name>
</gene>
<keyword evidence="4" id="KW-1185">Reference proteome</keyword>
<accession>A0ABV5RLM8</accession>
<sequence length="113" mass="12026">MEFVALMTLPGLVIGLTLVAFVDQLMLRAGRAGVLPWRNSGRRGQVSATGFEQLHATFSPGKQSELKERQSALLLRDDEEDGAPPNRSTVDLDGGRAVIRPPAATPSQGSGTL</sequence>
<dbReference type="Proteomes" id="UP001589710">
    <property type="component" value="Unassembled WGS sequence"/>
</dbReference>